<dbReference type="EMBL" id="CP000441">
    <property type="protein sequence ID" value="ABI90882.1"/>
    <property type="molecule type" value="Genomic_DNA"/>
</dbReference>
<dbReference type="KEGG" id="bam:Bamb_5335"/>
<gene>
    <name evidence="1" type="ordered locus">Bamb_5335</name>
</gene>
<reference evidence="1" key="1">
    <citation type="submission" date="2006-08" db="EMBL/GenBank/DDBJ databases">
        <title>Complete sequence of Chromosome 2 of Burkholderia cepacia AMMD.</title>
        <authorList>
            <consortium name="US DOE Joint Genome Institute"/>
            <person name="Copeland A."/>
            <person name="Lucas S."/>
            <person name="Lapidus A."/>
            <person name="Barry K."/>
            <person name="Detter J.C."/>
            <person name="Glavina del Rio T."/>
            <person name="Hammon N."/>
            <person name="Israni S."/>
            <person name="Pitluck S."/>
            <person name="Bruce D."/>
            <person name="Chain P."/>
            <person name="Malfatti S."/>
            <person name="Shin M."/>
            <person name="Vergez L."/>
            <person name="Schmutz J."/>
            <person name="Larimer F."/>
            <person name="Land M."/>
            <person name="Hauser L."/>
            <person name="Kyrpides N."/>
            <person name="Kim E."/>
            <person name="Parke J."/>
            <person name="Coenye T."/>
            <person name="Konstantinidis K."/>
            <person name="Ramette A."/>
            <person name="Tiedje J."/>
            <person name="Richardson P."/>
        </authorList>
    </citation>
    <scope>NUCLEOTIDE SEQUENCE</scope>
    <source>
        <strain evidence="1">AMMD</strain>
    </source>
</reference>
<evidence type="ECO:0000313" key="1">
    <source>
        <dbReference type="EMBL" id="ABI90882.1"/>
    </source>
</evidence>
<organism evidence="1 2">
    <name type="scientific">Burkholderia ambifaria (strain ATCC BAA-244 / DSM 16087 / CCUG 44356 / LMG 19182 / AMMD)</name>
    <name type="common">Burkholderia cepacia (strain AMMD)</name>
    <dbReference type="NCBI Taxonomy" id="339670"/>
    <lineage>
        <taxon>Bacteria</taxon>
        <taxon>Pseudomonadati</taxon>
        <taxon>Pseudomonadota</taxon>
        <taxon>Betaproteobacteria</taxon>
        <taxon>Burkholderiales</taxon>
        <taxon>Burkholderiaceae</taxon>
        <taxon>Burkholderia</taxon>
        <taxon>Burkholderia cepacia complex</taxon>
    </lineage>
</organism>
<name>Q0B4P1_BURCM</name>
<protein>
    <submittedName>
        <fullName evidence="1">Uncharacterized protein</fullName>
    </submittedName>
</protein>
<dbReference type="Proteomes" id="UP000000662">
    <property type="component" value="Chromosome 2"/>
</dbReference>
<evidence type="ECO:0000313" key="2">
    <source>
        <dbReference type="Proteomes" id="UP000000662"/>
    </source>
</evidence>
<dbReference type="AlphaFoldDB" id="Q0B4P1"/>
<keyword evidence="2" id="KW-1185">Reference proteome</keyword>
<proteinExistence type="predicted"/>
<sequence length="95" mass="10232">MPAERFRDVGFRAMRLASRTTIILSFGARDDDSAEWPISSGREDTHRMEEGLRVASSYAVTDSWKSAGLLHASGTSLCSPVAYPASVNNLPSADG</sequence>
<accession>Q0B4P1</accession>